<sequence length="121" mass="12495">MSDMTSLPTHSGSKAEGDAEIELVIATAKQAPSGLEGGIRASVEDVDGCLGVESNGQRGVLYLPFGTESIAGGARLSDGTEFVLEATDVFVGGMWVGATDPEFPDLEQPCIGEAVVYVFTP</sequence>
<keyword evidence="2" id="KW-1185">Reference proteome</keyword>
<organism evidence="1 2">
    <name type="scientific">Ornithinimicrobium ciconiae</name>
    <dbReference type="NCBI Taxonomy" id="2594265"/>
    <lineage>
        <taxon>Bacteria</taxon>
        <taxon>Bacillati</taxon>
        <taxon>Actinomycetota</taxon>
        <taxon>Actinomycetes</taxon>
        <taxon>Micrococcales</taxon>
        <taxon>Ornithinimicrobiaceae</taxon>
        <taxon>Ornithinimicrobium</taxon>
    </lineage>
</organism>
<evidence type="ECO:0000313" key="2">
    <source>
        <dbReference type="Proteomes" id="UP000315395"/>
    </source>
</evidence>
<protein>
    <submittedName>
        <fullName evidence="1">Uncharacterized protein</fullName>
    </submittedName>
</protein>
<proteinExistence type="predicted"/>
<dbReference type="Proteomes" id="UP000315395">
    <property type="component" value="Chromosome"/>
</dbReference>
<dbReference type="KEGG" id="orz:FNH13_11800"/>
<dbReference type="RefSeq" id="WP_143783600.1">
    <property type="nucleotide sequence ID" value="NZ_CP041616.1"/>
</dbReference>
<dbReference type="EMBL" id="CP041616">
    <property type="protein sequence ID" value="QDO88923.1"/>
    <property type="molecule type" value="Genomic_DNA"/>
</dbReference>
<dbReference type="AlphaFoldDB" id="A0A516GBM0"/>
<name>A0A516GBM0_9MICO</name>
<accession>A0A516GBM0</accession>
<reference evidence="1 2" key="1">
    <citation type="submission" date="2019-07" db="EMBL/GenBank/DDBJ databases">
        <title>complete genome sequencing of Ornithinimicrobium sp. H23M54.</title>
        <authorList>
            <person name="Bae J.-W."/>
            <person name="Lee S.-Y."/>
        </authorList>
    </citation>
    <scope>NUCLEOTIDE SEQUENCE [LARGE SCALE GENOMIC DNA]</scope>
    <source>
        <strain evidence="1 2">H23M54</strain>
    </source>
</reference>
<gene>
    <name evidence="1" type="ORF">FNH13_11800</name>
</gene>
<evidence type="ECO:0000313" key="1">
    <source>
        <dbReference type="EMBL" id="QDO88923.1"/>
    </source>
</evidence>